<keyword evidence="1" id="KW-0732">Signal</keyword>
<evidence type="ECO:0000313" key="2">
    <source>
        <dbReference type="EMBL" id="EZP29306.1"/>
    </source>
</evidence>
<name>A0A031FYM1_9MICO</name>
<feature type="chain" id="PRO_5038747757" evidence="1">
    <location>
        <begin position="36"/>
        <end position="207"/>
    </location>
</feature>
<dbReference type="OrthoDB" id="5123394at2"/>
<dbReference type="EMBL" id="JFYO01000002">
    <property type="protein sequence ID" value="EZP29306.1"/>
    <property type="molecule type" value="Genomic_DNA"/>
</dbReference>
<sequence length="207" mass="21682">MRIVDVMTRRRAVIGRAIGALLASAALTLGASACAPEPDSLPGPTDAASATPTPTVTPVAIADFPFGPSTSTTPLPSDCKSILSDGILATLQGIPLNATGMGGGIRPDSSRVCVWADPGASRTSLVTVVGYSPERSARDALYLLGVDDGYLCYEPDRGLRCEKTWTDDLGLPQGRTVFWRDGVAIDTQYSNLAPQGYTAAIVAKIWR</sequence>
<keyword evidence="2" id="KW-0808">Transferase</keyword>
<feature type="signal peptide" evidence="1">
    <location>
        <begin position="1"/>
        <end position="35"/>
    </location>
</feature>
<comment type="caution">
    <text evidence="2">The sequence shown here is derived from an EMBL/GenBank/DDBJ whole genome shotgun (WGS) entry which is preliminary data.</text>
</comment>
<protein>
    <submittedName>
        <fullName evidence="2">Glutamine cyclotransferase</fullName>
    </submittedName>
</protein>
<evidence type="ECO:0000256" key="1">
    <source>
        <dbReference type="SAM" id="SignalP"/>
    </source>
</evidence>
<evidence type="ECO:0000313" key="3">
    <source>
        <dbReference type="Proteomes" id="UP000024001"/>
    </source>
</evidence>
<organism evidence="2 3">
    <name type="scientific">Microbacterium oleivorans</name>
    <dbReference type="NCBI Taxonomy" id="273677"/>
    <lineage>
        <taxon>Bacteria</taxon>
        <taxon>Bacillati</taxon>
        <taxon>Actinomycetota</taxon>
        <taxon>Actinomycetes</taxon>
        <taxon>Micrococcales</taxon>
        <taxon>Microbacteriaceae</taxon>
        <taxon>Microbacterium</taxon>
    </lineage>
</organism>
<dbReference type="AlphaFoldDB" id="A0A031FYM1"/>
<gene>
    <name evidence="2" type="ORF">BW34_00823</name>
</gene>
<reference evidence="2 3" key="1">
    <citation type="submission" date="2014-03" db="EMBL/GenBank/DDBJ databases">
        <title>Draft Genome Sequences of 13 Willow Endophytes.</title>
        <authorList>
            <person name="Gan H.Y."/>
            <person name="Gan H.M."/>
            <person name="Savka M.A."/>
            <person name="Hudson A.O."/>
        </authorList>
    </citation>
    <scope>NUCLEOTIDE SEQUENCE [LARGE SCALE GENOMIC DNA]</scope>
    <source>
        <strain evidence="2 3">RIT293</strain>
    </source>
</reference>
<dbReference type="PROSITE" id="PS51257">
    <property type="entry name" value="PROKAR_LIPOPROTEIN"/>
    <property type="match status" value="1"/>
</dbReference>
<dbReference type="GO" id="GO:0016740">
    <property type="term" value="F:transferase activity"/>
    <property type="evidence" value="ECO:0007669"/>
    <property type="project" value="UniProtKB-KW"/>
</dbReference>
<dbReference type="PATRIC" id="fig|273677.3.peg.808"/>
<proteinExistence type="predicted"/>
<accession>A0A031FYM1</accession>
<keyword evidence="3" id="KW-1185">Reference proteome</keyword>
<dbReference type="Proteomes" id="UP000024001">
    <property type="component" value="Unassembled WGS sequence"/>
</dbReference>